<dbReference type="EMBL" id="BSOZ01000023">
    <property type="protein sequence ID" value="GLS04683.1"/>
    <property type="molecule type" value="Genomic_DNA"/>
</dbReference>
<evidence type="ECO:0000256" key="1">
    <source>
        <dbReference type="ARBA" id="ARBA00005189"/>
    </source>
</evidence>
<organism evidence="6 7">
    <name type="scientific">Chitiniphilus shinanonensis</name>
    <dbReference type="NCBI Taxonomy" id="553088"/>
    <lineage>
        <taxon>Bacteria</taxon>
        <taxon>Pseudomonadati</taxon>
        <taxon>Pseudomonadota</taxon>
        <taxon>Betaproteobacteria</taxon>
        <taxon>Neisseriales</taxon>
        <taxon>Chitinibacteraceae</taxon>
        <taxon>Chitiniphilus</taxon>
    </lineage>
</organism>
<evidence type="ECO:0000313" key="6">
    <source>
        <dbReference type="EMBL" id="GLS04683.1"/>
    </source>
</evidence>
<evidence type="ECO:0000256" key="3">
    <source>
        <dbReference type="ARBA" id="ARBA00023315"/>
    </source>
</evidence>
<keyword evidence="4" id="KW-0472">Membrane</keyword>
<keyword evidence="4" id="KW-0812">Transmembrane</keyword>
<evidence type="ECO:0000256" key="4">
    <source>
        <dbReference type="SAM" id="Phobius"/>
    </source>
</evidence>
<dbReference type="Pfam" id="PF01553">
    <property type="entry name" value="Acyltransferase"/>
    <property type="match status" value="1"/>
</dbReference>
<proteinExistence type="predicted"/>
<evidence type="ECO:0000259" key="5">
    <source>
        <dbReference type="SMART" id="SM00563"/>
    </source>
</evidence>
<evidence type="ECO:0000313" key="7">
    <source>
        <dbReference type="Proteomes" id="UP001156836"/>
    </source>
</evidence>
<dbReference type="Proteomes" id="UP001156836">
    <property type="component" value="Unassembled WGS sequence"/>
</dbReference>
<feature type="domain" description="Phospholipid/glycerol acyltransferase" evidence="5">
    <location>
        <begin position="49"/>
        <end position="170"/>
    </location>
</feature>
<keyword evidence="7" id="KW-1185">Reference proteome</keyword>
<dbReference type="RefSeq" id="WP_018749612.1">
    <property type="nucleotide sequence ID" value="NZ_BSOZ01000023.1"/>
</dbReference>
<dbReference type="PANTHER" id="PTHR10434:SF11">
    <property type="entry name" value="1-ACYL-SN-GLYCEROL-3-PHOSPHATE ACYLTRANSFERASE"/>
    <property type="match status" value="1"/>
</dbReference>
<comment type="caution">
    <text evidence="6">The sequence shown here is derived from an EMBL/GenBank/DDBJ whole genome shotgun (WGS) entry which is preliminary data.</text>
</comment>
<dbReference type="SMART" id="SM00563">
    <property type="entry name" value="PlsC"/>
    <property type="match status" value="1"/>
</dbReference>
<dbReference type="CDD" id="cd07989">
    <property type="entry name" value="LPLAT_AGPAT-like"/>
    <property type="match status" value="1"/>
</dbReference>
<sequence length="235" mass="26020">MTDRPSFLRRLWHAVLRLGFVVGVAWPVTLVWLGLAIRHRERLPLRGPAIVVANHNSHLDILTLYTLFPLSRVLNVRPAAAADYFLRSRALAWFATHVVGIIPVIRGGASKSVDPLAGCYDALAAGRILVLFPEGTRGEPERLSEVKSGLWFLGRRFPEVPIVPVYMHGLGRSMGKGSRIPVPFFVDVHVDRPLPWQEDKAAFKAEVQGRFVALQKKAAGLADEAPVHRNAVHGK</sequence>
<reference evidence="7" key="1">
    <citation type="journal article" date="2019" name="Int. J. Syst. Evol. Microbiol.">
        <title>The Global Catalogue of Microorganisms (GCM) 10K type strain sequencing project: providing services to taxonomists for standard genome sequencing and annotation.</title>
        <authorList>
            <consortium name="The Broad Institute Genomics Platform"/>
            <consortium name="The Broad Institute Genome Sequencing Center for Infectious Disease"/>
            <person name="Wu L."/>
            <person name="Ma J."/>
        </authorList>
    </citation>
    <scope>NUCLEOTIDE SEQUENCE [LARGE SCALE GENOMIC DNA]</scope>
    <source>
        <strain evidence="7">NBRC 104970</strain>
    </source>
</reference>
<evidence type="ECO:0000256" key="2">
    <source>
        <dbReference type="ARBA" id="ARBA00022679"/>
    </source>
</evidence>
<accession>A0ABQ6BXQ9</accession>
<keyword evidence="3 6" id="KW-0012">Acyltransferase</keyword>
<keyword evidence="4" id="KW-1133">Transmembrane helix</keyword>
<comment type="pathway">
    <text evidence="1">Lipid metabolism.</text>
</comment>
<protein>
    <submittedName>
        <fullName evidence="6">1-acyl-sn-glycerol-3-phosphate acyltransferase</fullName>
    </submittedName>
</protein>
<feature type="transmembrane region" description="Helical" evidence="4">
    <location>
        <begin position="12"/>
        <end position="37"/>
    </location>
</feature>
<dbReference type="GO" id="GO:0016746">
    <property type="term" value="F:acyltransferase activity"/>
    <property type="evidence" value="ECO:0007669"/>
    <property type="project" value="UniProtKB-KW"/>
</dbReference>
<gene>
    <name evidence="6" type="ORF">GCM10007860_18300</name>
</gene>
<dbReference type="PANTHER" id="PTHR10434">
    <property type="entry name" value="1-ACYL-SN-GLYCEROL-3-PHOSPHATE ACYLTRANSFERASE"/>
    <property type="match status" value="1"/>
</dbReference>
<dbReference type="SUPFAM" id="SSF69593">
    <property type="entry name" value="Glycerol-3-phosphate (1)-acyltransferase"/>
    <property type="match status" value="1"/>
</dbReference>
<keyword evidence="2" id="KW-0808">Transferase</keyword>
<name>A0ABQ6BXQ9_9NEIS</name>
<dbReference type="InterPro" id="IPR002123">
    <property type="entry name" value="Plipid/glycerol_acylTrfase"/>
</dbReference>